<gene>
    <name evidence="5" type="ORF">KUCA_T00001911001</name>
</gene>
<dbReference type="AlphaFoldDB" id="W6MUV3"/>
<dbReference type="PANTHER" id="PTHR22842">
    <property type="entry name" value="WD40 REPEAT PROTEIN"/>
    <property type="match status" value="1"/>
</dbReference>
<dbReference type="HOGENOM" id="CLU_885854_0_0_1"/>
<dbReference type="EMBL" id="HG793126">
    <property type="protein sequence ID" value="CDK25940.1"/>
    <property type="molecule type" value="Genomic_DNA"/>
</dbReference>
<name>W6MUV3_9ASCO</name>
<dbReference type="OrthoDB" id="1068471at2759"/>
<organism evidence="5 6">
    <name type="scientific">Kuraishia capsulata CBS 1993</name>
    <dbReference type="NCBI Taxonomy" id="1382522"/>
    <lineage>
        <taxon>Eukaryota</taxon>
        <taxon>Fungi</taxon>
        <taxon>Dikarya</taxon>
        <taxon>Ascomycota</taxon>
        <taxon>Saccharomycotina</taxon>
        <taxon>Pichiomycetes</taxon>
        <taxon>Pichiales</taxon>
        <taxon>Pichiaceae</taxon>
        <taxon>Kuraishia</taxon>
    </lineage>
</organism>
<accession>W6MUV3</accession>
<keyword evidence="4" id="KW-0853">WD repeat</keyword>
<proteinExistence type="inferred from homology"/>
<dbReference type="GO" id="GO:0000398">
    <property type="term" value="P:mRNA splicing, via spliceosome"/>
    <property type="evidence" value="ECO:0007669"/>
    <property type="project" value="TreeGrafter"/>
</dbReference>
<evidence type="ECO:0000256" key="1">
    <source>
        <dbReference type="ARBA" id="ARBA00004496"/>
    </source>
</evidence>
<sequence>MTEPQKELHTSPAQTLQFQAHTSPVQSLQLSRNGRYLLTCGLKEPMIKLWKVADGAEMSEFEVNSIHGTNDLCLDSRDERFVSSGANIQLWDILKTKPVQIWNTQKQLQNAEMCKVSQSKLVDGGLIFSAGYDGALKIFDIRQKLTGPIVEYQTSHEMLNCLELEGFKVCCGGNDGYLYSFDLRSDKLYSDMFDTKSQVMSIASDHAKTFLSMVGKTQICEYDLARGKLVSINQHCIDSVENYMVNICYRNDWLVSGSEQGKIYAFNGARREVFGLGKTGKGKVVKVASSKGLAGGNTVAGGCGDGVCHIVSIE</sequence>
<dbReference type="InterPro" id="IPR036322">
    <property type="entry name" value="WD40_repeat_dom_sf"/>
</dbReference>
<dbReference type="InterPro" id="IPR015943">
    <property type="entry name" value="WD40/YVTN_repeat-like_dom_sf"/>
</dbReference>
<dbReference type="InterPro" id="IPR001680">
    <property type="entry name" value="WD40_rpt"/>
</dbReference>
<comment type="subcellular location">
    <subcellularLocation>
        <location evidence="1">Cytoplasm</location>
    </subcellularLocation>
</comment>
<dbReference type="GeneID" id="34519338"/>
<protein>
    <submittedName>
        <fullName evidence="5">Uncharacterized protein</fullName>
    </submittedName>
</protein>
<evidence type="ECO:0000313" key="6">
    <source>
        <dbReference type="Proteomes" id="UP000019384"/>
    </source>
</evidence>
<dbReference type="GO" id="GO:0005737">
    <property type="term" value="C:cytoplasm"/>
    <property type="evidence" value="ECO:0007669"/>
    <property type="project" value="UniProtKB-SubCell"/>
</dbReference>
<keyword evidence="6" id="KW-1185">Reference proteome</keyword>
<dbReference type="PROSITE" id="PS50082">
    <property type="entry name" value="WD_REPEATS_2"/>
    <property type="match status" value="1"/>
</dbReference>
<dbReference type="InterPro" id="IPR051980">
    <property type="entry name" value="WD_repeat_MORG1"/>
</dbReference>
<evidence type="ECO:0000256" key="3">
    <source>
        <dbReference type="ARBA" id="ARBA00038145"/>
    </source>
</evidence>
<dbReference type="SUPFAM" id="SSF50978">
    <property type="entry name" value="WD40 repeat-like"/>
    <property type="match status" value="1"/>
</dbReference>
<evidence type="ECO:0000313" key="5">
    <source>
        <dbReference type="EMBL" id="CDK25940.1"/>
    </source>
</evidence>
<reference evidence="5" key="1">
    <citation type="submission" date="2013-12" db="EMBL/GenBank/DDBJ databases">
        <authorList>
            <person name="Genoscope - CEA"/>
        </authorList>
    </citation>
    <scope>NUCLEOTIDE SEQUENCE</scope>
    <source>
        <strain evidence="5">CBS 1993</strain>
    </source>
</reference>
<dbReference type="Pfam" id="PF00400">
    <property type="entry name" value="WD40"/>
    <property type="match status" value="1"/>
</dbReference>
<dbReference type="GO" id="GO:0071013">
    <property type="term" value="C:catalytic step 2 spliceosome"/>
    <property type="evidence" value="ECO:0007669"/>
    <property type="project" value="TreeGrafter"/>
</dbReference>
<keyword evidence="2" id="KW-0963">Cytoplasm</keyword>
<feature type="repeat" description="WD" evidence="4">
    <location>
        <begin position="18"/>
        <end position="60"/>
    </location>
</feature>
<dbReference type="Proteomes" id="UP000019384">
    <property type="component" value="Unassembled WGS sequence"/>
</dbReference>
<evidence type="ECO:0000256" key="2">
    <source>
        <dbReference type="ARBA" id="ARBA00022490"/>
    </source>
</evidence>
<evidence type="ECO:0000256" key="4">
    <source>
        <dbReference type="PROSITE-ProRule" id="PRU00221"/>
    </source>
</evidence>
<dbReference type="STRING" id="1382522.W6MUV3"/>
<reference evidence="5" key="2">
    <citation type="submission" date="2014-02" db="EMBL/GenBank/DDBJ databases">
        <title>Complete DNA sequence of /Kuraishia capsulata/ illustrates novel genomic features among budding yeasts (/Saccharomycotina/).</title>
        <authorList>
            <person name="Morales L."/>
            <person name="Noel B."/>
            <person name="Porcel B."/>
            <person name="Marcet-Houben M."/>
            <person name="Hullo M-F."/>
            <person name="Sacerdot C."/>
            <person name="Tekaia F."/>
            <person name="Leh-Louis V."/>
            <person name="Despons L."/>
            <person name="Khanna V."/>
            <person name="Aury J-M."/>
            <person name="Barbe V."/>
            <person name="Couloux A."/>
            <person name="Labadie K."/>
            <person name="Pelletier E."/>
            <person name="Souciet J-L."/>
            <person name="Boekhout T."/>
            <person name="Gabaldon T."/>
            <person name="Wincker P."/>
            <person name="Dujon B."/>
        </authorList>
    </citation>
    <scope>NUCLEOTIDE SEQUENCE</scope>
    <source>
        <strain evidence="5">CBS 1993</strain>
    </source>
</reference>
<dbReference type="RefSeq" id="XP_022457950.1">
    <property type="nucleotide sequence ID" value="XM_022604139.1"/>
</dbReference>
<dbReference type="Gene3D" id="2.130.10.10">
    <property type="entry name" value="YVTN repeat-like/Quinoprotein amine dehydrogenase"/>
    <property type="match status" value="2"/>
</dbReference>
<comment type="similarity">
    <text evidence="3">Belongs to the WD repeat MORG1 family.</text>
</comment>
<dbReference type="PANTHER" id="PTHR22842:SF3">
    <property type="entry name" value="WD REPEAT DOMAIN-CONTAINING PROTEIN 83"/>
    <property type="match status" value="1"/>
</dbReference>
<dbReference type="SMART" id="SM00320">
    <property type="entry name" value="WD40"/>
    <property type="match status" value="4"/>
</dbReference>